<gene>
    <name evidence="9" type="ORF">SAMN02745206_02009</name>
</gene>
<dbReference type="GO" id="GO:0017150">
    <property type="term" value="F:tRNA dihydrouridine synthase activity"/>
    <property type="evidence" value="ECO:0007669"/>
    <property type="project" value="InterPro"/>
</dbReference>
<evidence type="ECO:0000256" key="4">
    <source>
        <dbReference type="ARBA" id="ARBA00023002"/>
    </source>
</evidence>
<feature type="binding site" evidence="7">
    <location>
        <position position="144"/>
    </location>
    <ligand>
        <name>FMN</name>
        <dbReference type="ChEBI" id="CHEBI:58210"/>
    </ligand>
</feature>
<comment type="similarity">
    <text evidence="5">Belongs to the dus family.</text>
</comment>
<evidence type="ECO:0000256" key="1">
    <source>
        <dbReference type="ARBA" id="ARBA00022630"/>
    </source>
</evidence>
<comment type="cofactor">
    <cofactor evidence="5 7">
        <name>FMN</name>
        <dbReference type="ChEBI" id="CHEBI:58210"/>
    </cofactor>
</comment>
<comment type="function">
    <text evidence="5">Catalyzes the synthesis of 5,6-dihydrouridine (D), a modified base found in the D-loop of most tRNAs, via the reduction of the C5-C6 double bond in target uridines.</text>
</comment>
<dbReference type="AlphaFoldDB" id="A0A1M5BTF3"/>
<evidence type="ECO:0000256" key="7">
    <source>
        <dbReference type="PIRSR" id="PIRSR006621-2"/>
    </source>
</evidence>
<accession>A0A1M5BTF3</accession>
<name>A0A1M5BTF3_9BACT</name>
<evidence type="ECO:0000256" key="6">
    <source>
        <dbReference type="PIRSR" id="PIRSR006621-1"/>
    </source>
</evidence>
<keyword evidence="3 5" id="KW-0819">tRNA processing</keyword>
<dbReference type="EC" id="1.3.1.-" evidence="5"/>
<dbReference type="PANTHER" id="PTHR11082">
    <property type="entry name" value="TRNA-DIHYDROURIDINE SYNTHASE"/>
    <property type="match status" value="1"/>
</dbReference>
<keyword evidence="2 5" id="KW-0288">FMN</keyword>
<evidence type="ECO:0000256" key="5">
    <source>
        <dbReference type="PIRNR" id="PIRNR006621"/>
    </source>
</evidence>
<dbReference type="InterPro" id="IPR013785">
    <property type="entry name" value="Aldolase_TIM"/>
</dbReference>
<dbReference type="CDD" id="cd02801">
    <property type="entry name" value="DUS_like_FMN"/>
    <property type="match status" value="1"/>
</dbReference>
<dbReference type="Gene3D" id="3.20.20.70">
    <property type="entry name" value="Aldolase class I"/>
    <property type="match status" value="1"/>
</dbReference>
<evidence type="ECO:0000259" key="8">
    <source>
        <dbReference type="Pfam" id="PF01207"/>
    </source>
</evidence>
<dbReference type="InterPro" id="IPR035587">
    <property type="entry name" value="DUS-like_FMN-bd"/>
</dbReference>
<dbReference type="PIRSF" id="PIRSF006621">
    <property type="entry name" value="Dus"/>
    <property type="match status" value="1"/>
</dbReference>
<feature type="binding site" evidence="7">
    <location>
        <position position="174"/>
    </location>
    <ligand>
        <name>FMN</name>
        <dbReference type="ChEBI" id="CHEBI:58210"/>
    </ligand>
</feature>
<protein>
    <recommendedName>
        <fullName evidence="5">tRNA-dihydrouridine synthase</fullName>
        <ecNumber evidence="5">1.3.1.-</ecNumber>
    </recommendedName>
</protein>
<evidence type="ECO:0000313" key="10">
    <source>
        <dbReference type="Proteomes" id="UP000184076"/>
    </source>
</evidence>
<evidence type="ECO:0000313" key="9">
    <source>
        <dbReference type="EMBL" id="SHF45522.1"/>
    </source>
</evidence>
<dbReference type="OrthoDB" id="9764501at2"/>
<dbReference type="GO" id="GO:0050660">
    <property type="term" value="F:flavin adenine dinucleotide binding"/>
    <property type="evidence" value="ECO:0007669"/>
    <property type="project" value="InterPro"/>
</dbReference>
<feature type="binding site" evidence="7">
    <location>
        <position position="74"/>
    </location>
    <ligand>
        <name>FMN</name>
        <dbReference type="ChEBI" id="CHEBI:58210"/>
    </ligand>
</feature>
<feature type="binding site" evidence="7">
    <location>
        <begin position="229"/>
        <end position="230"/>
    </location>
    <ligand>
        <name>FMN</name>
        <dbReference type="ChEBI" id="CHEBI:58210"/>
    </ligand>
</feature>
<proteinExistence type="inferred from homology"/>
<keyword evidence="7" id="KW-0547">Nucleotide-binding</keyword>
<feature type="domain" description="DUS-like FMN-binding" evidence="8">
    <location>
        <begin position="17"/>
        <end position="310"/>
    </location>
</feature>
<dbReference type="SUPFAM" id="SSF51395">
    <property type="entry name" value="FMN-linked oxidoreductases"/>
    <property type="match status" value="1"/>
</dbReference>
<dbReference type="Pfam" id="PF01207">
    <property type="entry name" value="Dus"/>
    <property type="match status" value="1"/>
</dbReference>
<keyword evidence="4 5" id="KW-0560">Oxidoreductase</keyword>
<keyword evidence="10" id="KW-1185">Reference proteome</keyword>
<organism evidence="9 10">
    <name type="scientific">Desulfacinum infernum DSM 9756</name>
    <dbReference type="NCBI Taxonomy" id="1121391"/>
    <lineage>
        <taxon>Bacteria</taxon>
        <taxon>Pseudomonadati</taxon>
        <taxon>Thermodesulfobacteriota</taxon>
        <taxon>Syntrophobacteria</taxon>
        <taxon>Syntrophobacterales</taxon>
        <taxon>Syntrophobacteraceae</taxon>
        <taxon>Desulfacinum</taxon>
    </lineage>
</organism>
<dbReference type="STRING" id="1121391.SAMN02745206_02009"/>
<dbReference type="EMBL" id="FQVB01000018">
    <property type="protein sequence ID" value="SHF45522.1"/>
    <property type="molecule type" value="Genomic_DNA"/>
</dbReference>
<evidence type="ECO:0000256" key="3">
    <source>
        <dbReference type="ARBA" id="ARBA00022694"/>
    </source>
</evidence>
<feature type="active site" description="Proton donor" evidence="6">
    <location>
        <position position="105"/>
    </location>
</feature>
<evidence type="ECO:0000256" key="2">
    <source>
        <dbReference type="ARBA" id="ARBA00022643"/>
    </source>
</evidence>
<dbReference type="PANTHER" id="PTHR11082:SF25">
    <property type="entry name" value="DUS-LIKE FMN-BINDING DOMAIN-CONTAINING PROTEIN"/>
    <property type="match status" value="1"/>
</dbReference>
<dbReference type="InterPro" id="IPR001269">
    <property type="entry name" value="DUS_fam"/>
</dbReference>
<dbReference type="Proteomes" id="UP000184076">
    <property type="component" value="Unassembled WGS sequence"/>
</dbReference>
<sequence length="334" mass="38253">MTPLEIAGLRIDPPFVLAPMAGLTHAAFRELVAHYGGCGLFYTEMLNSRALCTNDPARDPYCLTGSRDRPLAAQVAGNEPEKICRAFQRLQATGRYDLFDFNLGCPRGAIQRYGWGARLLVRIDLCREILHESRKVLEKPFMVKMRTPGRGDEGLWHRWVEILEQAGVDGVTLHPRTPQDLFKRPARWEEIGFLARHTRLPVVGNGDVFSPHDALRMMERTGCRAVMVGRAAVMRPWIFRDMASCLQGGTVLPAPDPVEVVDLYWALVQQWLPEKLHEDRVRLFLFWLCQNFPYGVHYFNRIRRRKTPSAMVEKARELLAKEKFPGYPVRPLMS</sequence>
<keyword evidence="1 5" id="KW-0285">Flavoprotein</keyword>
<reference evidence="10" key="1">
    <citation type="submission" date="2016-11" db="EMBL/GenBank/DDBJ databases">
        <authorList>
            <person name="Varghese N."/>
            <person name="Submissions S."/>
        </authorList>
    </citation>
    <scope>NUCLEOTIDE SEQUENCE [LARGE SCALE GENOMIC DNA]</scope>
    <source>
        <strain evidence="10">DSM 9756</strain>
    </source>
</reference>
<feature type="binding site" evidence="7">
    <location>
        <begin position="19"/>
        <end position="21"/>
    </location>
    <ligand>
        <name>FMN</name>
        <dbReference type="ChEBI" id="CHEBI:58210"/>
    </ligand>
</feature>